<dbReference type="InterPro" id="IPR036259">
    <property type="entry name" value="MFS_trans_sf"/>
</dbReference>
<comment type="subcellular location">
    <subcellularLocation>
        <location evidence="1">Membrane</location>
        <topology evidence="1">Multi-pass membrane protein</topology>
    </subcellularLocation>
</comment>
<keyword evidence="6" id="KW-0732">Signal</keyword>
<name>A0ABQ8CX17_BRANA</name>
<gene>
    <name evidence="7" type="ORF">HID58_021668</name>
</gene>
<evidence type="ECO:0000313" key="8">
    <source>
        <dbReference type="Proteomes" id="UP000824890"/>
    </source>
</evidence>
<keyword evidence="4 5" id="KW-0472">Membrane</keyword>
<protein>
    <submittedName>
        <fullName evidence="7">Uncharacterized protein</fullName>
    </submittedName>
</protein>
<evidence type="ECO:0000256" key="5">
    <source>
        <dbReference type="SAM" id="Phobius"/>
    </source>
</evidence>
<dbReference type="Proteomes" id="UP000824890">
    <property type="component" value="Unassembled WGS sequence"/>
</dbReference>
<evidence type="ECO:0000313" key="7">
    <source>
        <dbReference type="EMBL" id="KAH0921650.1"/>
    </source>
</evidence>
<evidence type="ECO:0000256" key="6">
    <source>
        <dbReference type="SAM" id="SignalP"/>
    </source>
</evidence>
<keyword evidence="2 5" id="KW-0812">Transmembrane</keyword>
<comment type="caution">
    <text evidence="7">The sequence shown here is derived from an EMBL/GenBank/DDBJ whole genome shotgun (WGS) entry which is preliminary data.</text>
</comment>
<accession>A0ABQ8CX17</accession>
<dbReference type="EMBL" id="JAGKQM010000006">
    <property type="protein sequence ID" value="KAH0921650.1"/>
    <property type="molecule type" value="Genomic_DNA"/>
</dbReference>
<reference evidence="7 8" key="1">
    <citation type="submission" date="2021-05" db="EMBL/GenBank/DDBJ databases">
        <title>Genome Assembly of Synthetic Allotetraploid Brassica napus Reveals Homoeologous Exchanges between Subgenomes.</title>
        <authorList>
            <person name="Davis J.T."/>
        </authorList>
    </citation>
    <scope>NUCLEOTIDE SEQUENCE [LARGE SCALE GENOMIC DNA]</scope>
    <source>
        <strain evidence="8">cv. Da-Ae</strain>
        <tissue evidence="7">Seedling</tissue>
    </source>
</reference>
<feature type="signal peptide" evidence="6">
    <location>
        <begin position="1"/>
        <end position="23"/>
    </location>
</feature>
<evidence type="ECO:0000256" key="3">
    <source>
        <dbReference type="ARBA" id="ARBA00022989"/>
    </source>
</evidence>
<evidence type="ECO:0000256" key="4">
    <source>
        <dbReference type="ARBA" id="ARBA00023136"/>
    </source>
</evidence>
<organism evidence="7 8">
    <name type="scientific">Brassica napus</name>
    <name type="common">Rape</name>
    <dbReference type="NCBI Taxonomy" id="3708"/>
    <lineage>
        <taxon>Eukaryota</taxon>
        <taxon>Viridiplantae</taxon>
        <taxon>Streptophyta</taxon>
        <taxon>Embryophyta</taxon>
        <taxon>Tracheophyta</taxon>
        <taxon>Spermatophyta</taxon>
        <taxon>Magnoliopsida</taxon>
        <taxon>eudicotyledons</taxon>
        <taxon>Gunneridae</taxon>
        <taxon>Pentapetalae</taxon>
        <taxon>rosids</taxon>
        <taxon>malvids</taxon>
        <taxon>Brassicales</taxon>
        <taxon>Brassicaceae</taxon>
        <taxon>Brassiceae</taxon>
        <taxon>Brassica</taxon>
    </lineage>
</organism>
<dbReference type="SUPFAM" id="SSF103473">
    <property type="entry name" value="MFS general substrate transporter"/>
    <property type="match status" value="1"/>
</dbReference>
<dbReference type="PANTHER" id="PTHR24064">
    <property type="entry name" value="SOLUTE CARRIER FAMILY 22 MEMBER"/>
    <property type="match status" value="1"/>
</dbReference>
<feature type="transmembrane region" description="Helical" evidence="5">
    <location>
        <begin position="193"/>
        <end position="214"/>
    </location>
</feature>
<evidence type="ECO:0000256" key="2">
    <source>
        <dbReference type="ARBA" id="ARBA00022692"/>
    </source>
</evidence>
<proteinExistence type="predicted"/>
<evidence type="ECO:0000256" key="1">
    <source>
        <dbReference type="ARBA" id="ARBA00004141"/>
    </source>
</evidence>
<feature type="chain" id="PRO_5046104280" evidence="6">
    <location>
        <begin position="24"/>
        <end position="348"/>
    </location>
</feature>
<feature type="transmembrane region" description="Helical" evidence="5">
    <location>
        <begin position="234"/>
        <end position="256"/>
    </location>
</feature>
<keyword evidence="3 5" id="KW-1133">Transmembrane helix</keyword>
<keyword evidence="8" id="KW-1185">Reference proteome</keyword>
<feature type="non-terminal residue" evidence="7">
    <location>
        <position position="1"/>
    </location>
</feature>
<sequence length="348" mass="38389">VVLVGLALFFNAQQIFITVYTDAYPTWHCLNHTICDHSTSDICKLPRSAWEWDGGSKDKTVISEFGLECSSSLLRGMPTSAFYIGAIGLCHCLESLTLLDTLRGDISMSTQPFPQHSIVSSFLYLFALESPRWLHLQGNNEEAIVVLKSLSSKNKTYLESLVSTLPLGQETVESLPRYSIKDFFFRKWAFRRILVVMIILFGMGMSYYGVPLAARDIDVNIYLSETLNAAVERTSVLVNTLLGGASWVLCFVLSVFGKTGIAFAFELGTFFCARTGFNLMAVYMVEMFPTCVRSSATMMFRQALVVGGACCPLIASIGRDLPSVSFAIFGIAMSESSVFALRCLLASL</sequence>
<dbReference type="Gene3D" id="1.20.1250.20">
    <property type="entry name" value="MFS general substrate transporter like domains"/>
    <property type="match status" value="1"/>
</dbReference>
<feature type="transmembrane region" description="Helical" evidence="5">
    <location>
        <begin position="263"/>
        <end position="285"/>
    </location>
</feature>